<dbReference type="GO" id="GO:0000976">
    <property type="term" value="F:transcription cis-regulatory region binding"/>
    <property type="evidence" value="ECO:0007669"/>
    <property type="project" value="TreeGrafter"/>
</dbReference>
<proteinExistence type="predicted"/>
<dbReference type="EMBL" id="JACHVC010000006">
    <property type="protein sequence ID" value="MBC2605345.1"/>
    <property type="molecule type" value="Genomic_DNA"/>
</dbReference>
<evidence type="ECO:0000256" key="2">
    <source>
        <dbReference type="ARBA" id="ARBA00023125"/>
    </source>
</evidence>
<keyword evidence="2 5" id="KW-0238">DNA-binding</keyword>
<dbReference type="InterPro" id="IPR028082">
    <property type="entry name" value="Peripla_BP_I"/>
</dbReference>
<dbReference type="Gene3D" id="1.10.260.40">
    <property type="entry name" value="lambda repressor-like DNA-binding domains"/>
    <property type="match status" value="1"/>
</dbReference>
<protein>
    <submittedName>
        <fullName evidence="5">LacI family DNA-binding transcriptional regulator</fullName>
    </submittedName>
</protein>
<dbReference type="PROSITE" id="PS50932">
    <property type="entry name" value="HTH_LACI_2"/>
    <property type="match status" value="1"/>
</dbReference>
<dbReference type="SMART" id="SM00354">
    <property type="entry name" value="HTH_LACI"/>
    <property type="match status" value="1"/>
</dbReference>
<keyword evidence="6" id="KW-1185">Reference proteome</keyword>
<sequence length="357" mass="41126">MDKPRVLMKDVAKVAGVHQTTVSLALRNHPSLPKATRDRIQKLAEEMGYRPDPALSALVAYRQATKNRPSEQVIAWIINVRDPKEVSEHHVSRDLLAGAKERAKELGYKLDTFWLGHEYKDSKSLNRVLKARGIQGVIFGAFDYYDEPFELDWDLYSLVKVNPLPEFLEFDSVQTNQIEAVRRLIVELKKMGYQRIGLAMSEFEEVHKRFTYAAGFHTYRRELDRENWIEPHYFQHSSDYREDVRPAAIEWARENNVEVIISNWNNMADVAYEVTKGGQDCRYVPLDANRRSLKYGGIDQDHHENGRRAVDMAVGQIKTFRRGSEKSPSTTLVSPKFVPIPKECPIKAELNANLVAR</sequence>
<evidence type="ECO:0000259" key="4">
    <source>
        <dbReference type="PROSITE" id="PS50932"/>
    </source>
</evidence>
<dbReference type="PANTHER" id="PTHR30146">
    <property type="entry name" value="LACI-RELATED TRANSCRIPTIONAL REPRESSOR"/>
    <property type="match status" value="1"/>
</dbReference>
<dbReference type="Pfam" id="PF00356">
    <property type="entry name" value="LacI"/>
    <property type="match status" value="1"/>
</dbReference>
<accession>A0A7X1E740</accession>
<dbReference type="AlphaFoldDB" id="A0A7X1E740"/>
<dbReference type="GO" id="GO:0003700">
    <property type="term" value="F:DNA-binding transcription factor activity"/>
    <property type="evidence" value="ECO:0007669"/>
    <property type="project" value="TreeGrafter"/>
</dbReference>
<organism evidence="5 6">
    <name type="scientific">Pelagicoccus albus</name>
    <dbReference type="NCBI Taxonomy" id="415222"/>
    <lineage>
        <taxon>Bacteria</taxon>
        <taxon>Pseudomonadati</taxon>
        <taxon>Verrucomicrobiota</taxon>
        <taxon>Opitutia</taxon>
        <taxon>Puniceicoccales</taxon>
        <taxon>Pelagicoccaceae</taxon>
        <taxon>Pelagicoccus</taxon>
    </lineage>
</organism>
<evidence type="ECO:0000313" key="5">
    <source>
        <dbReference type="EMBL" id="MBC2605345.1"/>
    </source>
</evidence>
<keyword evidence="3" id="KW-0804">Transcription</keyword>
<dbReference type="InterPro" id="IPR000843">
    <property type="entry name" value="HTH_LacI"/>
</dbReference>
<reference evidence="5 6" key="1">
    <citation type="submission" date="2020-07" db="EMBL/GenBank/DDBJ databases">
        <authorList>
            <person name="Feng X."/>
        </authorList>
    </citation>
    <scope>NUCLEOTIDE SEQUENCE [LARGE SCALE GENOMIC DNA]</scope>
    <source>
        <strain evidence="5 6">JCM23202</strain>
    </source>
</reference>
<feature type="domain" description="HTH lacI-type" evidence="4">
    <location>
        <begin position="6"/>
        <end position="60"/>
    </location>
</feature>
<dbReference type="CDD" id="cd01392">
    <property type="entry name" value="HTH_LacI"/>
    <property type="match status" value="1"/>
</dbReference>
<dbReference type="Gene3D" id="3.40.50.2300">
    <property type="match status" value="2"/>
</dbReference>
<dbReference type="SUPFAM" id="SSF47413">
    <property type="entry name" value="lambda repressor-like DNA-binding domains"/>
    <property type="match status" value="1"/>
</dbReference>
<keyword evidence="1" id="KW-0805">Transcription regulation</keyword>
<evidence type="ECO:0000313" key="6">
    <source>
        <dbReference type="Proteomes" id="UP000526501"/>
    </source>
</evidence>
<dbReference type="Proteomes" id="UP000526501">
    <property type="component" value="Unassembled WGS sequence"/>
</dbReference>
<evidence type="ECO:0000256" key="3">
    <source>
        <dbReference type="ARBA" id="ARBA00023163"/>
    </source>
</evidence>
<comment type="caution">
    <text evidence="5">The sequence shown here is derived from an EMBL/GenBank/DDBJ whole genome shotgun (WGS) entry which is preliminary data.</text>
</comment>
<dbReference type="RefSeq" id="WP_185659227.1">
    <property type="nucleotide sequence ID" value="NZ_CAWPOO010000006.1"/>
</dbReference>
<gene>
    <name evidence="5" type="ORF">H5P27_04730</name>
</gene>
<dbReference type="PANTHER" id="PTHR30146:SF109">
    <property type="entry name" value="HTH-TYPE TRANSCRIPTIONAL REGULATOR GALS"/>
    <property type="match status" value="1"/>
</dbReference>
<name>A0A7X1E740_9BACT</name>
<dbReference type="SUPFAM" id="SSF53822">
    <property type="entry name" value="Periplasmic binding protein-like I"/>
    <property type="match status" value="1"/>
</dbReference>
<dbReference type="InterPro" id="IPR010982">
    <property type="entry name" value="Lambda_DNA-bd_dom_sf"/>
</dbReference>
<evidence type="ECO:0000256" key="1">
    <source>
        <dbReference type="ARBA" id="ARBA00023015"/>
    </source>
</evidence>